<dbReference type="SUPFAM" id="SSF63411">
    <property type="entry name" value="LuxS/MPP-like metallohydrolase"/>
    <property type="match status" value="4"/>
</dbReference>
<keyword evidence="3" id="KW-0479">Metal-binding</keyword>
<dbReference type="FunFam" id="3.30.830.10:FF:000005">
    <property type="entry name" value="nardilysin isoform X1"/>
    <property type="match status" value="1"/>
</dbReference>
<dbReference type="InterPro" id="IPR007863">
    <property type="entry name" value="Peptidase_M16_C"/>
</dbReference>
<dbReference type="InterPro" id="IPR054734">
    <property type="entry name" value="PqqF-like_C_4"/>
</dbReference>
<organism evidence="11 12">
    <name type="scientific">Exophiala sideris</name>
    <dbReference type="NCBI Taxonomy" id="1016849"/>
    <lineage>
        <taxon>Eukaryota</taxon>
        <taxon>Fungi</taxon>
        <taxon>Dikarya</taxon>
        <taxon>Ascomycota</taxon>
        <taxon>Pezizomycotina</taxon>
        <taxon>Eurotiomycetes</taxon>
        <taxon>Chaetothyriomycetidae</taxon>
        <taxon>Chaetothyriales</taxon>
        <taxon>Herpotrichiellaceae</taxon>
        <taxon>Exophiala</taxon>
    </lineage>
</organism>
<reference evidence="11 12" key="1">
    <citation type="submission" date="2015-01" db="EMBL/GenBank/DDBJ databases">
        <title>The Genome Sequence of Exophiala sideris CBS121828.</title>
        <authorList>
            <consortium name="The Broad Institute Genomics Platform"/>
            <person name="Cuomo C."/>
            <person name="de Hoog S."/>
            <person name="Gorbushina A."/>
            <person name="Stielow B."/>
            <person name="Teixiera M."/>
            <person name="Abouelleil A."/>
            <person name="Chapman S.B."/>
            <person name="Priest M."/>
            <person name="Young S.K."/>
            <person name="Wortman J."/>
            <person name="Nusbaum C."/>
            <person name="Birren B."/>
        </authorList>
    </citation>
    <scope>NUCLEOTIDE SEQUENCE [LARGE SCALE GENOMIC DNA]</scope>
    <source>
        <strain evidence="11 12">CBS 121828</strain>
    </source>
</reference>
<dbReference type="MEROPS" id="M16.008"/>
<protein>
    <recommendedName>
        <fullName evidence="13">Peptidase M16 N-terminal domain-containing protein</fullName>
    </recommendedName>
</protein>
<dbReference type="Pfam" id="PF05193">
    <property type="entry name" value="Peptidase_M16_C"/>
    <property type="match status" value="1"/>
</dbReference>
<dbReference type="Gene3D" id="3.30.830.10">
    <property type="entry name" value="Metalloenzyme, LuxS/M16 peptidase-like"/>
    <property type="match status" value="4"/>
</dbReference>
<dbReference type="Proteomes" id="UP000053599">
    <property type="component" value="Unassembled WGS sequence"/>
</dbReference>
<evidence type="ECO:0000313" key="12">
    <source>
        <dbReference type="Proteomes" id="UP000053599"/>
    </source>
</evidence>
<dbReference type="GO" id="GO:0005739">
    <property type="term" value="C:mitochondrion"/>
    <property type="evidence" value="ECO:0007669"/>
    <property type="project" value="TreeGrafter"/>
</dbReference>
<dbReference type="FunFam" id="3.30.830.10:FF:000004">
    <property type="entry name" value="Putative insulin-degrading enzyme"/>
    <property type="match status" value="1"/>
</dbReference>
<dbReference type="InterPro" id="IPR011249">
    <property type="entry name" value="Metalloenz_LuxS/M16"/>
</dbReference>
<keyword evidence="2" id="KW-0645">Protease</keyword>
<dbReference type="GO" id="GO:0043171">
    <property type="term" value="P:peptide catabolic process"/>
    <property type="evidence" value="ECO:0007669"/>
    <property type="project" value="TreeGrafter"/>
</dbReference>
<dbReference type="PANTHER" id="PTHR43690">
    <property type="entry name" value="NARDILYSIN"/>
    <property type="match status" value="1"/>
</dbReference>
<evidence type="ECO:0000256" key="2">
    <source>
        <dbReference type="ARBA" id="ARBA00022670"/>
    </source>
</evidence>
<dbReference type="InterPro" id="IPR032632">
    <property type="entry name" value="Peptidase_M16_M"/>
</dbReference>
<dbReference type="PANTHER" id="PTHR43690:SF18">
    <property type="entry name" value="INSULIN-DEGRADING ENZYME-RELATED"/>
    <property type="match status" value="1"/>
</dbReference>
<dbReference type="FunFam" id="3.30.830.10:FF:000003">
    <property type="entry name" value="Insulin-degrading enzyme"/>
    <property type="match status" value="1"/>
</dbReference>
<dbReference type="HOGENOM" id="CLU_004639_1_2_1"/>
<evidence type="ECO:0000256" key="5">
    <source>
        <dbReference type="ARBA" id="ARBA00022833"/>
    </source>
</evidence>
<dbReference type="Pfam" id="PF16187">
    <property type="entry name" value="Peptidase_M16_M"/>
    <property type="match status" value="1"/>
</dbReference>
<feature type="domain" description="Peptidase M16 N-terminal" evidence="7">
    <location>
        <begin position="101"/>
        <end position="262"/>
    </location>
</feature>
<comment type="similarity">
    <text evidence="1">Belongs to the peptidase M16 family.</text>
</comment>
<evidence type="ECO:0000256" key="4">
    <source>
        <dbReference type="ARBA" id="ARBA00022801"/>
    </source>
</evidence>
<keyword evidence="4" id="KW-0378">Hydrolase</keyword>
<keyword evidence="5" id="KW-0862">Zinc</keyword>
<evidence type="ECO:0000256" key="6">
    <source>
        <dbReference type="ARBA" id="ARBA00023049"/>
    </source>
</evidence>
<feature type="domain" description="Peptidase M16 C-terminal" evidence="8">
    <location>
        <begin position="289"/>
        <end position="468"/>
    </location>
</feature>
<name>A0A0D1Z0B0_9EURO</name>
<dbReference type="GO" id="GO:0046872">
    <property type="term" value="F:metal ion binding"/>
    <property type="evidence" value="ECO:0007669"/>
    <property type="project" value="UniProtKB-KW"/>
</dbReference>
<dbReference type="GO" id="GO:0004222">
    <property type="term" value="F:metalloendopeptidase activity"/>
    <property type="evidence" value="ECO:0007669"/>
    <property type="project" value="TreeGrafter"/>
</dbReference>
<evidence type="ECO:0008006" key="13">
    <source>
        <dbReference type="Google" id="ProtNLM"/>
    </source>
</evidence>
<gene>
    <name evidence="11" type="ORF">PV11_02806</name>
</gene>
<dbReference type="Pfam" id="PF22456">
    <property type="entry name" value="PqqF-like_C_4"/>
    <property type="match status" value="1"/>
</dbReference>
<dbReference type="GO" id="GO:0005829">
    <property type="term" value="C:cytosol"/>
    <property type="evidence" value="ECO:0007669"/>
    <property type="project" value="TreeGrafter"/>
</dbReference>
<dbReference type="InterPro" id="IPR011765">
    <property type="entry name" value="Pept_M16_N"/>
</dbReference>
<dbReference type="EMBL" id="KN846951">
    <property type="protein sequence ID" value="KIV87249.1"/>
    <property type="molecule type" value="Genomic_DNA"/>
</dbReference>
<feature type="domain" description="Coenzyme PQQ synthesis protein F-like C-terminal lobe" evidence="10">
    <location>
        <begin position="868"/>
        <end position="965"/>
    </location>
</feature>
<feature type="domain" description="Peptidase M16 middle/third" evidence="9">
    <location>
        <begin position="474"/>
        <end position="760"/>
    </location>
</feature>
<dbReference type="Pfam" id="PF00675">
    <property type="entry name" value="Peptidase_M16"/>
    <property type="match status" value="1"/>
</dbReference>
<evidence type="ECO:0000259" key="7">
    <source>
        <dbReference type="Pfam" id="PF00675"/>
    </source>
</evidence>
<evidence type="ECO:0000259" key="9">
    <source>
        <dbReference type="Pfam" id="PF16187"/>
    </source>
</evidence>
<evidence type="ECO:0000259" key="8">
    <source>
        <dbReference type="Pfam" id="PF05193"/>
    </source>
</evidence>
<dbReference type="GO" id="GO:0051603">
    <property type="term" value="P:proteolysis involved in protein catabolic process"/>
    <property type="evidence" value="ECO:0007669"/>
    <property type="project" value="TreeGrafter"/>
</dbReference>
<accession>A0A0D1Z0B0</accession>
<dbReference type="InterPro" id="IPR050626">
    <property type="entry name" value="Peptidase_M16"/>
</dbReference>
<dbReference type="STRING" id="1016849.A0A0D1Z0B0"/>
<evidence type="ECO:0000313" key="11">
    <source>
        <dbReference type="EMBL" id="KIV87249.1"/>
    </source>
</evidence>
<sequence>MILRVLFAWSDPVANSFHMRLFGRILYSSLLSTRVLCPVTFRPRTIQKPILSAVSFRQPPSSHSFATVMNSARLIISDLEKPDLDDRKYRVIELPNKLEALLVHDAQTDKASASLNVNVGNFCDEEDMPGMAHAVEHLLFMGTEKYPIENEYSSYLSSNSGHSNAYTAATQTNYFFECAASHESNDDASHATVNGTAQGAVNGTARGPLYGALDRFAQFFVKPLFLESTLDRELRAVDSENKKNLQSDAWRLSQLVKSLSNPHHPYNHFSTGNLQTLRDDPEKRGVKIRDEFIRFYERHYSANQMKLVVLGRESLDELQTWVEELFSEVQNKDLPENRWDGVDVLTKDQLSTEILAKPVMESRSLEISFPWQDEDDMYETQPARYISHLIGHEGPGSILDYLKESGLGQTLSAGYHPVCPGSAFFEIEIGLTPKGLENYHEVVKVVFQYIGMMKANPPVEWMHQEMKNMAEVDFRFRQKSPASRFTSATSSVMQKNLPRNWLLSGTSKFRKFDAKAITQAMQYLREDNFRLMLVSQEYPGTWDQKEKWYGTDYKVEKIPTDVLSDVRQALSSRTQATKELHLPHKNEFIPTKLDVEKLDVKEPVKTPKLLRNDDMVRLWWKKDDTFWVPKANLNIKLRNAVTHTTPANFVKTMLFAELVKDELSSYSYDAEISGLAYNIAPNPLGLDLSLRGYNDKMAVLLEKILFTLRDMEIKPDRFDVIKERLARNYKNWYFQQPYYQIGDYTRWLLNEKGWMTDSYAAELPHTTAEDIKTFAHQLLQQAHIEVVAHGNLYKEDAKKIANLVESTLKPRILPASEWQLRRNMIIPKGSNFVYKHPLGDPENINHAIEYYLEVGHVMDLSLRAKLQLFAQMTDEPAFDQLRTKEQLGYVVWSGVRPSSVTMGYRVLIQSERDPEYLETRINAFLLKFNQDLETMSEEDFEGHKRSLVNKRLEKLKNLDFETNRLLSYIGSEYMNFYQVDRDVAAIRQLTKADIKEFYAQYIDPESPSRAKVSIHLEAQASAPVAEVSPAEQKDQFVGLIGQSLGSVGVDVEETKLKTHFESVEPTDQAGVSKAITSYIGQALPAAKSKEIVGQIEEALPQLLVALKIKPVTPPTDTVDVAAKIPTPVIIKDVYQWKAGLQVSQGPVAVEDLGAFEDLESKL</sequence>
<dbReference type="OrthoDB" id="952271at2759"/>
<proteinExistence type="inferred from homology"/>
<evidence type="ECO:0000256" key="1">
    <source>
        <dbReference type="ARBA" id="ARBA00007261"/>
    </source>
</evidence>
<evidence type="ECO:0000259" key="10">
    <source>
        <dbReference type="Pfam" id="PF22456"/>
    </source>
</evidence>
<evidence type="ECO:0000256" key="3">
    <source>
        <dbReference type="ARBA" id="ARBA00022723"/>
    </source>
</evidence>
<keyword evidence="6" id="KW-0482">Metalloprotease</keyword>
<dbReference type="AlphaFoldDB" id="A0A0D1Z0B0"/>